<accession>A0AAU9CR92</accession>
<name>A0AAU9CR92_9BACT</name>
<evidence type="ECO:0000313" key="2">
    <source>
        <dbReference type="Proteomes" id="UP001348817"/>
    </source>
</evidence>
<organism evidence="1 2">
    <name type="scientific">Fulvitalea axinellae</name>
    <dbReference type="NCBI Taxonomy" id="1182444"/>
    <lineage>
        <taxon>Bacteria</taxon>
        <taxon>Pseudomonadati</taxon>
        <taxon>Bacteroidota</taxon>
        <taxon>Cytophagia</taxon>
        <taxon>Cytophagales</taxon>
        <taxon>Persicobacteraceae</taxon>
        <taxon>Fulvitalea</taxon>
    </lineage>
</organism>
<reference evidence="1 2" key="1">
    <citation type="submission" date="2021-12" db="EMBL/GenBank/DDBJ databases">
        <title>Genome sequencing of bacteria with rrn-lacking chromosome and rrn-plasmid.</title>
        <authorList>
            <person name="Anda M."/>
            <person name="Iwasaki W."/>
        </authorList>
    </citation>
    <scope>NUCLEOTIDE SEQUENCE [LARGE SCALE GENOMIC DNA]</scope>
    <source>
        <strain evidence="1 2">DSM 100852</strain>
    </source>
</reference>
<dbReference type="AlphaFoldDB" id="A0AAU9CR92"/>
<dbReference type="KEGG" id="fax:FUAX_19290"/>
<protein>
    <submittedName>
        <fullName evidence="1">Uncharacterized protein</fullName>
    </submittedName>
</protein>
<evidence type="ECO:0000313" key="1">
    <source>
        <dbReference type="EMBL" id="BDD09497.1"/>
    </source>
</evidence>
<dbReference type="EMBL" id="AP025314">
    <property type="protein sequence ID" value="BDD09497.1"/>
    <property type="molecule type" value="Genomic_DNA"/>
</dbReference>
<dbReference type="RefSeq" id="WP_338391097.1">
    <property type="nucleotide sequence ID" value="NZ_AP025314.1"/>
</dbReference>
<proteinExistence type="predicted"/>
<gene>
    <name evidence="1" type="ORF">FUAX_19290</name>
</gene>
<keyword evidence="2" id="KW-1185">Reference proteome</keyword>
<sequence length="95" mass="11204">MSYELVAESIMEYIESRIQKLFPTNQHHEAKRLIESIRAEHVMDTGSYNLFNTRIATLELSKGSLESLREFVDEAKKDFRNVIYWYLNQSDKTQG</sequence>
<dbReference type="Proteomes" id="UP001348817">
    <property type="component" value="Chromosome"/>
</dbReference>